<dbReference type="EMBL" id="JAZGUE010000001">
    <property type="protein sequence ID" value="KAL2270814.1"/>
    <property type="molecule type" value="Genomic_DNA"/>
</dbReference>
<gene>
    <name evidence="2" type="ORF">VTJ83DRAFT_185</name>
</gene>
<feature type="compositionally biased region" description="Basic residues" evidence="1">
    <location>
        <begin position="170"/>
        <end position="179"/>
    </location>
</feature>
<feature type="compositionally biased region" description="Acidic residues" evidence="1">
    <location>
        <begin position="213"/>
        <end position="225"/>
    </location>
</feature>
<evidence type="ECO:0000313" key="2">
    <source>
        <dbReference type="EMBL" id="KAL2270814.1"/>
    </source>
</evidence>
<dbReference type="PANTHER" id="PTHR40635">
    <property type="match status" value="1"/>
</dbReference>
<feature type="region of interest" description="Disordered" evidence="1">
    <location>
        <begin position="333"/>
        <end position="355"/>
    </location>
</feature>
<dbReference type="Proteomes" id="UP001600064">
    <property type="component" value="Unassembled WGS sequence"/>
</dbReference>
<accession>A0ABR4DLA9</accession>
<evidence type="ECO:0000256" key="1">
    <source>
        <dbReference type="SAM" id="MobiDB-lite"/>
    </source>
</evidence>
<proteinExistence type="predicted"/>
<evidence type="ECO:0000313" key="3">
    <source>
        <dbReference type="Proteomes" id="UP001600064"/>
    </source>
</evidence>
<feature type="region of interest" description="Disordered" evidence="1">
    <location>
        <begin position="114"/>
        <end position="134"/>
    </location>
</feature>
<keyword evidence="3" id="KW-1185">Reference proteome</keyword>
<feature type="compositionally biased region" description="Acidic residues" evidence="1">
    <location>
        <begin position="341"/>
        <end position="355"/>
    </location>
</feature>
<comment type="caution">
    <text evidence="2">The sequence shown here is derived from an EMBL/GenBank/DDBJ whole genome shotgun (WGS) entry which is preliminary data.</text>
</comment>
<feature type="compositionally biased region" description="Low complexity" evidence="1">
    <location>
        <begin position="242"/>
        <end position="260"/>
    </location>
</feature>
<protein>
    <submittedName>
        <fullName evidence="2">Uncharacterized protein</fullName>
    </submittedName>
</protein>
<organism evidence="2 3">
    <name type="scientific">Remersonia thermophila</name>
    <dbReference type="NCBI Taxonomy" id="72144"/>
    <lineage>
        <taxon>Eukaryota</taxon>
        <taxon>Fungi</taxon>
        <taxon>Dikarya</taxon>
        <taxon>Ascomycota</taxon>
        <taxon>Pezizomycotina</taxon>
        <taxon>Sordariomycetes</taxon>
        <taxon>Sordariomycetidae</taxon>
        <taxon>Sordariales</taxon>
        <taxon>Sordariales incertae sedis</taxon>
        <taxon>Remersonia</taxon>
    </lineage>
</organism>
<reference evidence="2 3" key="1">
    <citation type="journal article" date="2024" name="Commun. Biol.">
        <title>Comparative genomic analysis of thermophilic fungi reveals convergent evolutionary adaptations and gene losses.</title>
        <authorList>
            <person name="Steindorff A.S."/>
            <person name="Aguilar-Pontes M.V."/>
            <person name="Robinson A.J."/>
            <person name="Andreopoulos B."/>
            <person name="LaButti K."/>
            <person name="Kuo A."/>
            <person name="Mondo S."/>
            <person name="Riley R."/>
            <person name="Otillar R."/>
            <person name="Haridas S."/>
            <person name="Lipzen A."/>
            <person name="Grimwood J."/>
            <person name="Schmutz J."/>
            <person name="Clum A."/>
            <person name="Reid I.D."/>
            <person name="Moisan M.C."/>
            <person name="Butler G."/>
            <person name="Nguyen T.T.M."/>
            <person name="Dewar K."/>
            <person name="Conant G."/>
            <person name="Drula E."/>
            <person name="Henrissat B."/>
            <person name="Hansel C."/>
            <person name="Singer S."/>
            <person name="Hutchinson M.I."/>
            <person name="de Vries R.P."/>
            <person name="Natvig D.O."/>
            <person name="Powell A.J."/>
            <person name="Tsang A."/>
            <person name="Grigoriev I.V."/>
        </authorList>
    </citation>
    <scope>NUCLEOTIDE SEQUENCE [LARGE SCALE GENOMIC DNA]</scope>
    <source>
        <strain evidence="2 3">ATCC 22073</strain>
    </source>
</reference>
<dbReference type="RefSeq" id="XP_070869538.1">
    <property type="nucleotide sequence ID" value="XM_071008054.1"/>
</dbReference>
<feature type="region of interest" description="Disordered" evidence="1">
    <location>
        <begin position="149"/>
        <end position="271"/>
    </location>
</feature>
<sequence length="355" mass="37993">MAPIRRYLRITKYSVLECRIYLDNPALASSWLLNPRDPVLPRVIEAVRPLVLPKLREEQERERSKKKSKKRSIKDVVVQDDFEVAIFLTETDTRHSLLHKTKILRDKVQTRLTSNSSRLVGASRESPVDVDAADLVAADDDVPVLRVEEDDDGVNLGDIPLAGEQEPARRRSKRRPRLRGQREQGDDEGGDVGALATGSSSSASSPSSSVEFLGDDGEHSEDSDDSPAGSRPPKRRREHGPAGAQGQDAAAAAAATTTSGGTAGERDDKKKMAFDVSYEGFAIYGRVLCLVVKRRGAAGMASGLAGGPHGTAGAAQASRPGGQATMENWIASTQMPADAAGQDDDEGDEEDGSGP</sequence>
<dbReference type="PANTHER" id="PTHR40635:SF1">
    <property type="match status" value="1"/>
</dbReference>
<feature type="compositionally biased region" description="Low complexity" evidence="1">
    <location>
        <begin position="199"/>
        <end position="209"/>
    </location>
</feature>
<name>A0ABR4DLA9_9PEZI</name>
<dbReference type="GeneID" id="98122698"/>